<proteinExistence type="predicted"/>
<sequence>MFELNDATAKVANFNPRAERHGDENKLAGDLKLVVCVANGVLDYFQKGLRQSLYRKATQGEQQDLIEGGDGLTAVKFPKLGAIPWDEEYPGYDLVIGGGLGLTEPLVISDVTLKKISFEPLEGGSLQMTFSAVFHPTKSEAGALCELIKNDVQLTLVSPLNQGNGDKPVQEDLTAAA</sequence>
<dbReference type="Proteomes" id="UP000306631">
    <property type="component" value="Unassembled WGS sequence"/>
</dbReference>
<protein>
    <submittedName>
        <fullName evidence="1">Uncharacterized protein</fullName>
    </submittedName>
</protein>
<dbReference type="OrthoDB" id="6006688at2"/>
<evidence type="ECO:0000313" key="2">
    <source>
        <dbReference type="Proteomes" id="UP000306631"/>
    </source>
</evidence>
<dbReference type="RefSeq" id="WP_136003860.1">
    <property type="nucleotide sequence ID" value="NZ_SRYW01000004.1"/>
</dbReference>
<organism evidence="1 2">
    <name type="scientific">Stenotrophomonas maltophilia</name>
    <name type="common">Pseudomonas maltophilia</name>
    <name type="synonym">Xanthomonas maltophilia</name>
    <dbReference type="NCBI Taxonomy" id="40324"/>
    <lineage>
        <taxon>Bacteria</taxon>
        <taxon>Pseudomonadati</taxon>
        <taxon>Pseudomonadota</taxon>
        <taxon>Gammaproteobacteria</taxon>
        <taxon>Lysobacterales</taxon>
        <taxon>Lysobacteraceae</taxon>
        <taxon>Stenotrophomonas</taxon>
        <taxon>Stenotrophomonas maltophilia group</taxon>
    </lineage>
</organism>
<gene>
    <name evidence="1" type="ORF">E5352_05750</name>
</gene>
<dbReference type="EMBL" id="SRYW01000004">
    <property type="protein sequence ID" value="TGY35223.1"/>
    <property type="molecule type" value="Genomic_DNA"/>
</dbReference>
<dbReference type="AlphaFoldDB" id="A0A4S2D3T9"/>
<comment type="caution">
    <text evidence="1">The sequence shown here is derived from an EMBL/GenBank/DDBJ whole genome shotgun (WGS) entry which is preliminary data.</text>
</comment>
<accession>A0A4S2D3T9</accession>
<reference evidence="1 2" key="1">
    <citation type="submission" date="2019-04" db="EMBL/GenBank/DDBJ databases">
        <title>Microbes associate with the intestines of laboratory mice.</title>
        <authorList>
            <person name="Navarre W."/>
            <person name="Wong E."/>
            <person name="Huang K."/>
            <person name="Tropini C."/>
            <person name="Ng K."/>
            <person name="Yu B."/>
        </authorList>
    </citation>
    <scope>NUCLEOTIDE SEQUENCE [LARGE SCALE GENOMIC DNA]</scope>
    <source>
        <strain evidence="1 2">NM62_B4-13</strain>
    </source>
</reference>
<evidence type="ECO:0000313" key="1">
    <source>
        <dbReference type="EMBL" id="TGY35223.1"/>
    </source>
</evidence>
<name>A0A4S2D3T9_STEMA</name>